<protein>
    <recommendedName>
        <fullName evidence="2">LysM domain-containing protein</fullName>
    </recommendedName>
</protein>
<dbReference type="Pfam" id="PF01464">
    <property type="entry name" value="SLT"/>
    <property type="match status" value="1"/>
</dbReference>
<dbReference type="Pfam" id="PF01476">
    <property type="entry name" value="LysM"/>
    <property type="match status" value="2"/>
</dbReference>
<evidence type="ECO:0000256" key="1">
    <source>
        <dbReference type="ARBA" id="ARBA00007734"/>
    </source>
</evidence>
<dbReference type="CDD" id="cd00118">
    <property type="entry name" value="LysM"/>
    <property type="match status" value="2"/>
</dbReference>
<dbReference type="Gene3D" id="1.10.530.10">
    <property type="match status" value="1"/>
</dbReference>
<dbReference type="GO" id="GO:0016020">
    <property type="term" value="C:membrane"/>
    <property type="evidence" value="ECO:0007669"/>
    <property type="project" value="InterPro"/>
</dbReference>
<organism evidence="3 4">
    <name type="scientific">Steroidobacter denitrificans</name>
    <dbReference type="NCBI Taxonomy" id="465721"/>
    <lineage>
        <taxon>Bacteria</taxon>
        <taxon>Pseudomonadati</taxon>
        <taxon>Pseudomonadota</taxon>
        <taxon>Gammaproteobacteria</taxon>
        <taxon>Steroidobacterales</taxon>
        <taxon>Steroidobacteraceae</taxon>
        <taxon>Steroidobacter</taxon>
    </lineage>
</organism>
<dbReference type="PROSITE" id="PS51782">
    <property type="entry name" value="LYSM"/>
    <property type="match status" value="2"/>
</dbReference>
<comment type="similarity">
    <text evidence="1">Belongs to the transglycosylase Slt family.</text>
</comment>
<dbReference type="STRING" id="465721.ACG33_01325"/>
<feature type="domain" description="LysM" evidence="2">
    <location>
        <begin position="600"/>
        <end position="645"/>
    </location>
</feature>
<dbReference type="SMART" id="SM00257">
    <property type="entry name" value="LysM"/>
    <property type="match status" value="2"/>
</dbReference>
<dbReference type="CDD" id="cd16894">
    <property type="entry name" value="MltD-like"/>
    <property type="match status" value="1"/>
</dbReference>
<dbReference type="SUPFAM" id="SSF54106">
    <property type="entry name" value="LysM domain"/>
    <property type="match status" value="2"/>
</dbReference>
<dbReference type="PANTHER" id="PTHR33734:SF22">
    <property type="entry name" value="MEMBRANE-BOUND LYTIC MUREIN TRANSGLYCOSYLASE D"/>
    <property type="match status" value="1"/>
</dbReference>
<dbReference type="GO" id="GO:0000270">
    <property type="term" value="P:peptidoglycan metabolic process"/>
    <property type="evidence" value="ECO:0007669"/>
    <property type="project" value="InterPro"/>
</dbReference>
<evidence type="ECO:0000259" key="2">
    <source>
        <dbReference type="PROSITE" id="PS51782"/>
    </source>
</evidence>
<dbReference type="InterPro" id="IPR023346">
    <property type="entry name" value="Lysozyme-like_dom_sf"/>
</dbReference>
<name>A0A127F5R2_STEDE</name>
<dbReference type="Proteomes" id="UP000070250">
    <property type="component" value="Chromosome"/>
</dbReference>
<dbReference type="InterPro" id="IPR036779">
    <property type="entry name" value="LysM_dom_sf"/>
</dbReference>
<sequence>MALLPIAVDAKDADDAAAAKTSKHFVRPVELEPDIAFWRRIYTEVTTQGGLIHDPDNLAVVYSVMKFPLDLAPRQRSKQIEEEKKKYTRILERLAAGVDDLTTEERRVQALWPKDTRRARYARAAAAVRFQLGQADRFREGLVRSGAWHDHIAATFERMGLPRELAALPHVESSFNPYAYSKVGAAGMWQFMPGTGKRFLRIDAAIDERLDPYRSTEAAAKFLEQNYLILGSWPLALTAYNHGPGGMRRAKEQLGTSDITTIVRRYNSRSFGFASRNFYVAFLAALEIDADPERFLGSVRRNSPDNSKVVTMPHYVPASQLLLVLKLEREELQLLNPSLLPSVWNGARHVPRGYELRVPARLDLAAMLERISQGPHFDAQVVDTTHRVRSGETLSAIASRHRVSMAQLASLNNLRSPYPIRVGQVLTLPDRAGAAAAVSVAARPAPKQAPIESVAAVLPPLAQVPAESVAAVLPAQGSSDVGEAAEPESEFEAEAIGPALVPGTQAAASADPSDYSVHSDRRILVQAAETLGHYADWLEVRAGELRKLNRMSAAAPVIVGHKLKLDFSRVSPERFEARRVEHHRQLQEVFFTKYRIKDTVAHTIKPGESVWILAQQRYGIPIWLLRQYNPDLELGSIRPGTRLIIPVLEPAGTPQAIVETSMASHAS</sequence>
<dbReference type="EMBL" id="CP011971">
    <property type="protein sequence ID" value="AMN45767.1"/>
    <property type="molecule type" value="Genomic_DNA"/>
</dbReference>
<proteinExistence type="inferred from homology"/>
<reference evidence="3 4" key="1">
    <citation type="submission" date="2015-06" db="EMBL/GenBank/DDBJ databases">
        <title>A Comprehensive Approach to Explore the Metabolic and Phylogenetic Diversity of Bacterial Steroid Degradation in the Environment: Testosterone as an Example.</title>
        <authorList>
            <person name="Yang F.-C."/>
            <person name="Chen Y.-L."/>
            <person name="Yu C.-P."/>
            <person name="Tang S.-L."/>
            <person name="Wang P.-H."/>
            <person name="Ismail W."/>
            <person name="Wang C.-H."/>
            <person name="Yang C.-Y."/>
            <person name="Chiang Y.-R."/>
        </authorList>
    </citation>
    <scope>NUCLEOTIDE SEQUENCE [LARGE SCALE GENOMIC DNA]</scope>
    <source>
        <strain evidence="3 4">DSM 18526</strain>
    </source>
</reference>
<dbReference type="Gene3D" id="3.10.350.10">
    <property type="entry name" value="LysM domain"/>
    <property type="match status" value="2"/>
</dbReference>
<dbReference type="RefSeq" id="WP_168159987.1">
    <property type="nucleotide sequence ID" value="NZ_CP011971.1"/>
</dbReference>
<dbReference type="PANTHER" id="PTHR33734">
    <property type="entry name" value="LYSM DOMAIN-CONTAINING GPI-ANCHORED PROTEIN 2"/>
    <property type="match status" value="1"/>
</dbReference>
<dbReference type="InterPro" id="IPR008258">
    <property type="entry name" value="Transglycosylase_SLT_dom_1"/>
</dbReference>
<dbReference type="GO" id="GO:0008932">
    <property type="term" value="F:lytic endotransglycosylase activity"/>
    <property type="evidence" value="ECO:0007669"/>
    <property type="project" value="TreeGrafter"/>
</dbReference>
<dbReference type="SUPFAM" id="SSF53955">
    <property type="entry name" value="Lysozyme-like"/>
    <property type="match status" value="1"/>
</dbReference>
<dbReference type="KEGG" id="sdf:ACG33_01325"/>
<dbReference type="PROSITE" id="PS00922">
    <property type="entry name" value="TRANSGLYCOSYLASE"/>
    <property type="match status" value="1"/>
</dbReference>
<gene>
    <name evidence="3" type="ORF">ACG33_01325</name>
</gene>
<dbReference type="PATRIC" id="fig|465721.4.peg.291"/>
<dbReference type="InterPro" id="IPR000189">
    <property type="entry name" value="Transglyc_AS"/>
</dbReference>
<evidence type="ECO:0000313" key="4">
    <source>
        <dbReference type="Proteomes" id="UP000070250"/>
    </source>
</evidence>
<evidence type="ECO:0000313" key="3">
    <source>
        <dbReference type="EMBL" id="AMN45767.1"/>
    </source>
</evidence>
<keyword evidence="4" id="KW-1185">Reference proteome</keyword>
<dbReference type="InterPro" id="IPR018392">
    <property type="entry name" value="LysM"/>
</dbReference>
<dbReference type="AlphaFoldDB" id="A0A127F5R2"/>
<feature type="domain" description="LysM" evidence="2">
    <location>
        <begin position="384"/>
        <end position="428"/>
    </location>
</feature>
<accession>A0A127F5R2</accession>